<dbReference type="FunFam" id="1.10.10.10:FF:000001">
    <property type="entry name" value="LysR family transcriptional regulator"/>
    <property type="match status" value="1"/>
</dbReference>
<keyword evidence="6" id="KW-0614">Plasmid</keyword>
<dbReference type="InterPro" id="IPR000847">
    <property type="entry name" value="LysR_HTH_N"/>
</dbReference>
<dbReference type="GO" id="GO:0003700">
    <property type="term" value="F:DNA-binding transcription factor activity"/>
    <property type="evidence" value="ECO:0007669"/>
    <property type="project" value="InterPro"/>
</dbReference>
<comment type="similarity">
    <text evidence="1">Belongs to the LysR transcriptional regulatory family.</text>
</comment>
<accession>B3EBY3</accession>
<name>B3EBY3_TRIL1</name>
<dbReference type="SUPFAM" id="SSF46785">
    <property type="entry name" value="Winged helix' DNA-binding domain"/>
    <property type="match status" value="1"/>
</dbReference>
<dbReference type="InterPro" id="IPR005119">
    <property type="entry name" value="LysR_subst-bd"/>
</dbReference>
<dbReference type="eggNOG" id="COG0583">
    <property type="taxonomic scope" value="Bacteria"/>
</dbReference>
<protein>
    <submittedName>
        <fullName evidence="6">Transcriptional regulator, LysR family</fullName>
    </submittedName>
</protein>
<keyword evidence="3" id="KW-0238">DNA-binding</keyword>
<keyword evidence="4" id="KW-0804">Transcription</keyword>
<evidence type="ECO:0000256" key="4">
    <source>
        <dbReference type="ARBA" id="ARBA00023163"/>
    </source>
</evidence>
<feature type="domain" description="HTH lysR-type" evidence="5">
    <location>
        <begin position="1"/>
        <end position="58"/>
    </location>
</feature>
<sequence length="288" mass="32303">MELHQLKQFVAAAESESFTRGAERAFVSQPALSASISKLEDEMGTQLFIRNKRSVVLTPAGRKLLKRAKLIIAECAQAKAELKHHEVQRSLRLGVINTLAIGQVAKLIEQYRRENPEVLLDVTDASQDQIEKLQKEARIDFALTRLVQGKEKKGRQEVLFSEPYVVALPLGHHLSGRKEVSFSELAEEPFIARTHCESRALIGELLKEKGVRLNVVYKTNQDDRAISLVEVGVGIAIIPQHYASTSIAKISLADLKAERQIGFEWTGESNKEEIEKFVDFSKTVPWAH</sequence>
<dbReference type="KEGG" id="glo:Glov_3717"/>
<reference evidence="6 7" key="1">
    <citation type="submission" date="2008-05" db="EMBL/GenBank/DDBJ databases">
        <title>Complete sequence of plasmid of Geobacter lovleyi SZ.</title>
        <authorList>
            <consortium name="US DOE Joint Genome Institute"/>
            <person name="Lucas S."/>
            <person name="Copeland A."/>
            <person name="Lapidus A."/>
            <person name="Glavina del Rio T."/>
            <person name="Dalin E."/>
            <person name="Tice H."/>
            <person name="Bruce D."/>
            <person name="Goodwin L."/>
            <person name="Pitluck S."/>
            <person name="Chertkov O."/>
            <person name="Meincke L."/>
            <person name="Brettin T."/>
            <person name="Detter J.C."/>
            <person name="Han C."/>
            <person name="Tapia R."/>
            <person name="Kuske C.R."/>
            <person name="Schmutz J."/>
            <person name="Larimer F."/>
            <person name="Land M."/>
            <person name="Hauser L."/>
            <person name="Kyrpides N."/>
            <person name="Mikhailova N."/>
            <person name="Sung Y."/>
            <person name="Fletcher K.E."/>
            <person name="Ritalahti K.M."/>
            <person name="Loeffler F.E."/>
            <person name="Richardson P."/>
        </authorList>
    </citation>
    <scope>NUCLEOTIDE SEQUENCE [LARGE SCALE GENOMIC DNA]</scope>
    <source>
        <strain evidence="7">ATCC BAA-1151 / DSM 17278 / SZ</strain>
        <plasmid evidence="7">Plasmid pGLOV01</plasmid>
    </source>
</reference>
<dbReference type="PANTHER" id="PTHR30346:SF28">
    <property type="entry name" value="HTH-TYPE TRANSCRIPTIONAL REGULATOR CYNR"/>
    <property type="match status" value="1"/>
</dbReference>
<keyword evidence="7" id="KW-1185">Reference proteome</keyword>
<keyword evidence="2" id="KW-0805">Transcription regulation</keyword>
<evidence type="ECO:0000256" key="2">
    <source>
        <dbReference type="ARBA" id="ARBA00023015"/>
    </source>
</evidence>
<evidence type="ECO:0000256" key="3">
    <source>
        <dbReference type="ARBA" id="ARBA00023125"/>
    </source>
</evidence>
<dbReference type="InterPro" id="IPR036388">
    <property type="entry name" value="WH-like_DNA-bd_sf"/>
</dbReference>
<dbReference type="PRINTS" id="PR00039">
    <property type="entry name" value="HTHLYSR"/>
</dbReference>
<dbReference type="PANTHER" id="PTHR30346">
    <property type="entry name" value="TRANSCRIPTIONAL DUAL REGULATOR HCAR-RELATED"/>
    <property type="match status" value="1"/>
</dbReference>
<dbReference type="InterPro" id="IPR036390">
    <property type="entry name" value="WH_DNA-bd_sf"/>
</dbReference>
<dbReference type="Proteomes" id="UP000002420">
    <property type="component" value="Plasmid pGLOV01"/>
</dbReference>
<evidence type="ECO:0000313" key="6">
    <source>
        <dbReference type="EMBL" id="ACD97415.1"/>
    </source>
</evidence>
<dbReference type="CDD" id="cd05466">
    <property type="entry name" value="PBP2_LTTR_substrate"/>
    <property type="match status" value="1"/>
</dbReference>
<dbReference type="AlphaFoldDB" id="B3EBY3"/>
<organism evidence="6 7">
    <name type="scientific">Trichlorobacter lovleyi (strain ATCC BAA-1151 / DSM 17278 / SZ)</name>
    <name type="common">Geobacter lovleyi</name>
    <dbReference type="NCBI Taxonomy" id="398767"/>
    <lineage>
        <taxon>Bacteria</taxon>
        <taxon>Pseudomonadati</taxon>
        <taxon>Thermodesulfobacteriota</taxon>
        <taxon>Desulfuromonadia</taxon>
        <taxon>Geobacterales</taxon>
        <taxon>Geobacteraceae</taxon>
        <taxon>Trichlorobacter</taxon>
    </lineage>
</organism>
<evidence type="ECO:0000256" key="1">
    <source>
        <dbReference type="ARBA" id="ARBA00009437"/>
    </source>
</evidence>
<dbReference type="Gene3D" id="3.40.190.290">
    <property type="match status" value="1"/>
</dbReference>
<evidence type="ECO:0000313" key="7">
    <source>
        <dbReference type="Proteomes" id="UP000002420"/>
    </source>
</evidence>
<evidence type="ECO:0000259" key="5">
    <source>
        <dbReference type="PROSITE" id="PS50931"/>
    </source>
</evidence>
<proteinExistence type="inferred from homology"/>
<dbReference type="Pfam" id="PF03466">
    <property type="entry name" value="LysR_substrate"/>
    <property type="match status" value="1"/>
</dbReference>
<dbReference type="PROSITE" id="PS50931">
    <property type="entry name" value="HTH_LYSR"/>
    <property type="match status" value="1"/>
</dbReference>
<dbReference type="OrthoDB" id="5338251at2"/>
<dbReference type="RefSeq" id="WP_012471732.1">
    <property type="nucleotide sequence ID" value="NC_010815.1"/>
</dbReference>
<dbReference type="HOGENOM" id="CLU_039613_6_4_7"/>
<dbReference type="EMBL" id="CP001090">
    <property type="protein sequence ID" value="ACD97415.1"/>
    <property type="molecule type" value="Genomic_DNA"/>
</dbReference>
<geneLocation type="plasmid" evidence="6 7">
    <name>pGLOV01</name>
</geneLocation>
<dbReference type="Gene3D" id="1.10.10.10">
    <property type="entry name" value="Winged helix-like DNA-binding domain superfamily/Winged helix DNA-binding domain"/>
    <property type="match status" value="1"/>
</dbReference>
<gene>
    <name evidence="6" type="ordered locus">Glov_3717</name>
</gene>
<dbReference type="GO" id="GO:0032993">
    <property type="term" value="C:protein-DNA complex"/>
    <property type="evidence" value="ECO:0007669"/>
    <property type="project" value="TreeGrafter"/>
</dbReference>
<dbReference type="SUPFAM" id="SSF53850">
    <property type="entry name" value="Periplasmic binding protein-like II"/>
    <property type="match status" value="1"/>
</dbReference>
<dbReference type="GO" id="GO:0003677">
    <property type="term" value="F:DNA binding"/>
    <property type="evidence" value="ECO:0007669"/>
    <property type="project" value="UniProtKB-KW"/>
</dbReference>
<dbReference type="Pfam" id="PF00126">
    <property type="entry name" value="HTH_1"/>
    <property type="match status" value="1"/>
</dbReference>